<sequence length="148" mass="16661">MELEKLAASLQQAYPQGLPGERDALVTLLVQKGYSHQEAVAVARALEAQGYAHFLPGEKPRFAFTSRPVDLKALMRALDQEYPEFVGEGDEEEEALDFLATRLEGDRQVAKEVLEALRGAGYVEKAYSPELVRDRLFFRFPEALRLYA</sequence>
<gene>
    <name evidence="1" type="ORF">TO73_1969</name>
</gene>
<protein>
    <recommendedName>
        <fullName evidence="3">Regulatory protein RecX</fullName>
    </recommendedName>
</protein>
<proteinExistence type="predicted"/>
<organism evidence="1 2">
    <name type="scientific">Thermus aquaticus (strain ATCC BAA-2747 / Y51MC23)</name>
    <dbReference type="NCBI Taxonomy" id="498848"/>
    <lineage>
        <taxon>Bacteria</taxon>
        <taxon>Thermotogati</taxon>
        <taxon>Deinococcota</taxon>
        <taxon>Deinococci</taxon>
        <taxon>Thermales</taxon>
        <taxon>Thermaceae</taxon>
        <taxon>Thermus</taxon>
    </lineage>
</organism>
<keyword evidence="2" id="KW-1185">Reference proteome</keyword>
<reference evidence="2" key="1">
    <citation type="journal article" date="2015" name="PLoS ONE">
        <title>Complete Genome Sequence of Thermus aquaticus Y51MC23.</title>
        <authorList>
            <person name="Brumm P.J."/>
            <person name="Monsma S."/>
            <person name="Keough B."/>
            <person name="Jasinovica S."/>
            <person name="Ferguson E."/>
            <person name="Schoenfeld T."/>
            <person name="Lodes M."/>
            <person name="Mead D.A."/>
        </authorList>
    </citation>
    <scope>NUCLEOTIDE SEQUENCE [LARGE SCALE GENOMIC DNA]</scope>
    <source>
        <strain evidence="2">BAA-2747 / Y51MC23</strain>
    </source>
</reference>
<dbReference type="RefSeq" id="WP_003049461.1">
    <property type="nucleotide sequence ID" value="NZ_CP010822.1"/>
</dbReference>
<evidence type="ECO:0008006" key="3">
    <source>
        <dbReference type="Google" id="ProtNLM"/>
    </source>
</evidence>
<accession>A0ABN4IJY6</accession>
<evidence type="ECO:0000313" key="1">
    <source>
        <dbReference type="EMBL" id="ALJ91787.1"/>
    </source>
</evidence>
<evidence type="ECO:0000313" key="2">
    <source>
        <dbReference type="Proteomes" id="UP000058660"/>
    </source>
</evidence>
<dbReference type="EMBL" id="CP010822">
    <property type="protein sequence ID" value="ALJ91787.1"/>
    <property type="molecule type" value="Genomic_DNA"/>
</dbReference>
<name>A0ABN4IJY6_THEA5</name>
<dbReference type="Proteomes" id="UP000058660">
    <property type="component" value="Chromosome"/>
</dbReference>